<dbReference type="InterPro" id="IPR013446">
    <property type="entry name" value="G1P_cyt_trans-like"/>
</dbReference>
<evidence type="ECO:0000313" key="2">
    <source>
        <dbReference type="EMBL" id="SVB12699.1"/>
    </source>
</evidence>
<organism evidence="2">
    <name type="scientific">marine metagenome</name>
    <dbReference type="NCBI Taxonomy" id="408172"/>
    <lineage>
        <taxon>unclassified sequences</taxon>
        <taxon>metagenomes</taxon>
        <taxon>ecological metagenomes</taxon>
    </lineage>
</organism>
<dbReference type="InterPro" id="IPR029044">
    <property type="entry name" value="Nucleotide-diphossugar_trans"/>
</dbReference>
<dbReference type="AlphaFoldDB" id="A0A382BGF9"/>
<gene>
    <name evidence="2" type="ORF">METZ01_LOCUS165553</name>
</gene>
<dbReference type="SUPFAM" id="SSF53448">
    <property type="entry name" value="Nucleotide-diphospho-sugar transferases"/>
    <property type="match status" value="1"/>
</dbReference>
<name>A0A382BGF9_9ZZZZ</name>
<dbReference type="EMBL" id="UINC01029641">
    <property type="protein sequence ID" value="SVB12699.1"/>
    <property type="molecule type" value="Genomic_DNA"/>
</dbReference>
<feature type="non-terminal residue" evidence="2">
    <location>
        <position position="1"/>
    </location>
</feature>
<sequence length="239" mass="27993">LDDRRMKAVILAGGRGTRLSEETQMRPKPMLKIGEKPALWHIMKIFSHYNINDFVICCGYKGEIIKEYFENISEKWNIDLVDTGLDTMTGGRIKRIQKYIDNKRFFLLYGDDLKSVNIPELLNFHIKNKKLVTVTAAQPPGRFGILKLDEDNVIEMREKPPGDESWINGGYYVLEPEIFNYLSKDSDVWEGEPLHKLIKEKQVSAFKYNGIYQPLDTLRDKINLEKMWDDGNPYWKVWE</sequence>
<feature type="domain" description="Nucleotidyl transferase" evidence="1">
    <location>
        <begin position="7"/>
        <end position="202"/>
    </location>
</feature>
<evidence type="ECO:0000259" key="1">
    <source>
        <dbReference type="Pfam" id="PF00483"/>
    </source>
</evidence>
<dbReference type="PANTHER" id="PTHR47183">
    <property type="entry name" value="GLUCOSE-1-PHOSPHATE CYTIDYLYLTRANSFERASE-RELATED"/>
    <property type="match status" value="1"/>
</dbReference>
<dbReference type="InterPro" id="IPR005835">
    <property type="entry name" value="NTP_transferase_dom"/>
</dbReference>
<protein>
    <recommendedName>
        <fullName evidence="1">Nucleotidyl transferase domain-containing protein</fullName>
    </recommendedName>
</protein>
<accession>A0A382BGF9</accession>
<dbReference type="Pfam" id="PF00483">
    <property type="entry name" value="NTP_transferase"/>
    <property type="match status" value="1"/>
</dbReference>
<proteinExistence type="predicted"/>
<dbReference type="GO" id="GO:0047343">
    <property type="term" value="F:glucose-1-phosphate cytidylyltransferase activity"/>
    <property type="evidence" value="ECO:0007669"/>
    <property type="project" value="InterPro"/>
</dbReference>
<dbReference type="PANTHER" id="PTHR47183:SF1">
    <property type="entry name" value="GLUCOSE-1-PHOSPHATE CYTIDYLYLTRANSFERASE"/>
    <property type="match status" value="1"/>
</dbReference>
<reference evidence="2" key="1">
    <citation type="submission" date="2018-05" db="EMBL/GenBank/DDBJ databases">
        <authorList>
            <person name="Lanie J.A."/>
            <person name="Ng W.-L."/>
            <person name="Kazmierczak K.M."/>
            <person name="Andrzejewski T.M."/>
            <person name="Davidsen T.M."/>
            <person name="Wayne K.J."/>
            <person name="Tettelin H."/>
            <person name="Glass J.I."/>
            <person name="Rusch D."/>
            <person name="Podicherti R."/>
            <person name="Tsui H.-C.T."/>
            <person name="Winkler M.E."/>
        </authorList>
    </citation>
    <scope>NUCLEOTIDE SEQUENCE</scope>
</reference>
<dbReference type="Gene3D" id="3.90.550.10">
    <property type="entry name" value="Spore Coat Polysaccharide Biosynthesis Protein SpsA, Chain A"/>
    <property type="match status" value="1"/>
</dbReference>